<dbReference type="Gene3D" id="1.10.10.60">
    <property type="entry name" value="Homeodomain-like"/>
    <property type="match status" value="1"/>
</dbReference>
<dbReference type="InterPro" id="IPR039536">
    <property type="entry name" value="TetR_C_Proteobacteria"/>
</dbReference>
<dbReference type="SUPFAM" id="SSF46689">
    <property type="entry name" value="Homeodomain-like"/>
    <property type="match status" value="1"/>
</dbReference>
<evidence type="ECO:0000256" key="3">
    <source>
        <dbReference type="ARBA" id="ARBA00023163"/>
    </source>
</evidence>
<sequence>MTVAKTRQERTRDAILDAAAALFLRNGFLGANMDEIAAVADVSKQTVYAHFHSKEALFLDVVRGLTGVAGDVHQEQVTEPLDDRPIADYLQEFAELQLTIVMTPKLMQLRRLVIGEVERFPELGKALHALGPQRSINRLSRAFAHYRKLGQLEADDLEAAASFFNWLVMGGPVNDAMLLGDTAIMPAEACRGQAAESVRIFLAAFGPRAKHQA</sequence>
<dbReference type="PANTHER" id="PTHR30055">
    <property type="entry name" value="HTH-TYPE TRANSCRIPTIONAL REGULATOR RUTR"/>
    <property type="match status" value="1"/>
</dbReference>
<dbReference type="Proteomes" id="UP000532373">
    <property type="component" value="Unassembled WGS sequence"/>
</dbReference>
<evidence type="ECO:0000313" key="7">
    <source>
        <dbReference type="Proteomes" id="UP000532373"/>
    </source>
</evidence>
<dbReference type="GO" id="GO:0003700">
    <property type="term" value="F:DNA-binding transcription factor activity"/>
    <property type="evidence" value="ECO:0007669"/>
    <property type="project" value="TreeGrafter"/>
</dbReference>
<dbReference type="EMBL" id="JACHGI010000007">
    <property type="protein sequence ID" value="MBB6467823.1"/>
    <property type="molecule type" value="Genomic_DNA"/>
</dbReference>
<evidence type="ECO:0000256" key="2">
    <source>
        <dbReference type="ARBA" id="ARBA00023125"/>
    </source>
</evidence>
<dbReference type="Gene3D" id="1.10.357.10">
    <property type="entry name" value="Tetracycline Repressor, domain 2"/>
    <property type="match status" value="1"/>
</dbReference>
<dbReference type="InterPro" id="IPR001647">
    <property type="entry name" value="HTH_TetR"/>
</dbReference>
<evidence type="ECO:0000313" key="6">
    <source>
        <dbReference type="EMBL" id="MBB6467823.1"/>
    </source>
</evidence>
<gene>
    <name evidence="6" type="ORF">HNQ96_003706</name>
</gene>
<evidence type="ECO:0000256" key="4">
    <source>
        <dbReference type="PROSITE-ProRule" id="PRU00335"/>
    </source>
</evidence>
<protein>
    <submittedName>
        <fullName evidence="6">AcrR family transcriptional regulator</fullName>
    </submittedName>
</protein>
<proteinExistence type="predicted"/>
<reference evidence="6 7" key="1">
    <citation type="submission" date="2020-08" db="EMBL/GenBank/DDBJ databases">
        <title>Genomic Encyclopedia of Type Strains, Phase IV (KMG-IV): sequencing the most valuable type-strain genomes for metagenomic binning, comparative biology and taxonomic classification.</title>
        <authorList>
            <person name="Goeker M."/>
        </authorList>
    </citation>
    <scope>NUCLEOTIDE SEQUENCE [LARGE SCALE GENOMIC DNA]</scope>
    <source>
        <strain evidence="6 7">DSM 17454</strain>
    </source>
</reference>
<organism evidence="6 7">
    <name type="scientific">Aminobacter carboxidus</name>
    <dbReference type="NCBI Taxonomy" id="376165"/>
    <lineage>
        <taxon>Bacteria</taxon>
        <taxon>Pseudomonadati</taxon>
        <taxon>Pseudomonadota</taxon>
        <taxon>Alphaproteobacteria</taxon>
        <taxon>Hyphomicrobiales</taxon>
        <taxon>Phyllobacteriaceae</taxon>
        <taxon>Aminobacter</taxon>
    </lineage>
</organism>
<dbReference type="InterPro" id="IPR009057">
    <property type="entry name" value="Homeodomain-like_sf"/>
</dbReference>
<keyword evidence="2 4" id="KW-0238">DNA-binding</keyword>
<dbReference type="InterPro" id="IPR050109">
    <property type="entry name" value="HTH-type_TetR-like_transc_reg"/>
</dbReference>
<dbReference type="Pfam" id="PF14246">
    <property type="entry name" value="TetR_C_7"/>
    <property type="match status" value="1"/>
</dbReference>
<dbReference type="Pfam" id="PF00440">
    <property type="entry name" value="TetR_N"/>
    <property type="match status" value="1"/>
</dbReference>
<evidence type="ECO:0000256" key="1">
    <source>
        <dbReference type="ARBA" id="ARBA00023015"/>
    </source>
</evidence>
<dbReference type="GO" id="GO:0000976">
    <property type="term" value="F:transcription cis-regulatory region binding"/>
    <property type="evidence" value="ECO:0007669"/>
    <property type="project" value="TreeGrafter"/>
</dbReference>
<keyword evidence="3" id="KW-0804">Transcription</keyword>
<dbReference type="PROSITE" id="PS50977">
    <property type="entry name" value="HTH_TETR_2"/>
    <property type="match status" value="1"/>
</dbReference>
<name>A0A8E1WGD8_9HYPH</name>
<comment type="caution">
    <text evidence="6">The sequence shown here is derived from an EMBL/GenBank/DDBJ whole genome shotgun (WGS) entry which is preliminary data.</text>
</comment>
<accession>A0A8E1WGD8</accession>
<keyword evidence="1" id="KW-0805">Transcription regulation</keyword>
<dbReference type="FunFam" id="1.10.10.60:FF:000141">
    <property type="entry name" value="TetR family transcriptional regulator"/>
    <property type="match status" value="1"/>
</dbReference>
<evidence type="ECO:0000259" key="5">
    <source>
        <dbReference type="PROSITE" id="PS50977"/>
    </source>
</evidence>
<dbReference type="RefSeq" id="WP_184770207.1">
    <property type="nucleotide sequence ID" value="NZ_JACHGI010000007.1"/>
</dbReference>
<dbReference type="PRINTS" id="PR00455">
    <property type="entry name" value="HTHTETR"/>
</dbReference>
<dbReference type="PANTHER" id="PTHR30055:SF146">
    <property type="entry name" value="HTH-TYPE TRANSCRIPTIONAL DUAL REGULATOR CECR"/>
    <property type="match status" value="1"/>
</dbReference>
<feature type="DNA-binding region" description="H-T-H motif" evidence="4">
    <location>
        <begin position="32"/>
        <end position="51"/>
    </location>
</feature>
<feature type="domain" description="HTH tetR-type" evidence="5">
    <location>
        <begin position="9"/>
        <end position="69"/>
    </location>
</feature>
<dbReference type="AlphaFoldDB" id="A0A8E1WGD8"/>